<gene>
    <name evidence="3" type="ORF">acsn021_37250</name>
</gene>
<dbReference type="SMART" id="SM00028">
    <property type="entry name" value="TPR"/>
    <property type="match status" value="6"/>
</dbReference>
<reference evidence="3 4" key="1">
    <citation type="journal article" date="2016" name="Int. J. Syst. Evol. Microbiol.">
        <title>Descriptions of Anaerotaenia torta gen. nov., sp. nov. and Anaerocolumna cellulosilytica gen. nov., sp. nov. isolated from a methanogenic reactor of cattle waste.</title>
        <authorList>
            <person name="Uek A."/>
            <person name="Ohtaki Y."/>
            <person name="Kaku N."/>
            <person name="Ueki K."/>
        </authorList>
    </citation>
    <scope>NUCLEOTIDE SEQUENCE [LARGE SCALE GENOMIC DNA]</scope>
    <source>
        <strain evidence="3 4">SN021</strain>
    </source>
</reference>
<dbReference type="PANTHER" id="PTHR44858">
    <property type="entry name" value="TETRATRICOPEPTIDE REPEAT PROTEIN 6"/>
    <property type="match status" value="1"/>
</dbReference>
<dbReference type="Pfam" id="PF13432">
    <property type="entry name" value="TPR_16"/>
    <property type="match status" value="1"/>
</dbReference>
<dbReference type="Gene3D" id="1.25.40.10">
    <property type="entry name" value="Tetratricopeptide repeat domain"/>
    <property type="match status" value="2"/>
</dbReference>
<evidence type="ECO:0000313" key="4">
    <source>
        <dbReference type="Proteomes" id="UP000515561"/>
    </source>
</evidence>
<keyword evidence="4" id="KW-1185">Reference proteome</keyword>
<dbReference type="AlphaFoldDB" id="A0A6S6R212"/>
<accession>A0A6S6R212</accession>
<dbReference type="InterPro" id="IPR050498">
    <property type="entry name" value="Ycf3"/>
</dbReference>
<dbReference type="InterPro" id="IPR011990">
    <property type="entry name" value="TPR-like_helical_dom_sf"/>
</dbReference>
<protein>
    <submittedName>
        <fullName evidence="3">Uncharacterized protein</fullName>
    </submittedName>
</protein>
<dbReference type="Proteomes" id="UP000515561">
    <property type="component" value="Chromosome"/>
</dbReference>
<evidence type="ECO:0000313" key="3">
    <source>
        <dbReference type="EMBL" id="BCJ96156.1"/>
    </source>
</evidence>
<dbReference type="RefSeq" id="WP_184091647.1">
    <property type="nucleotide sequence ID" value="NZ_AP023367.1"/>
</dbReference>
<keyword evidence="2" id="KW-0802">TPR repeat</keyword>
<evidence type="ECO:0000256" key="1">
    <source>
        <dbReference type="ARBA" id="ARBA00022737"/>
    </source>
</evidence>
<dbReference type="Pfam" id="PF13181">
    <property type="entry name" value="TPR_8"/>
    <property type="match status" value="1"/>
</dbReference>
<organism evidence="3 4">
    <name type="scientific">Anaerocolumna cellulosilytica</name>
    <dbReference type="NCBI Taxonomy" id="433286"/>
    <lineage>
        <taxon>Bacteria</taxon>
        <taxon>Bacillati</taxon>
        <taxon>Bacillota</taxon>
        <taxon>Clostridia</taxon>
        <taxon>Lachnospirales</taxon>
        <taxon>Lachnospiraceae</taxon>
        <taxon>Anaerocolumna</taxon>
    </lineage>
</organism>
<dbReference type="InterPro" id="IPR019734">
    <property type="entry name" value="TPR_rpt"/>
</dbReference>
<keyword evidence="1" id="KW-0677">Repeat</keyword>
<dbReference type="SUPFAM" id="SSF48452">
    <property type="entry name" value="TPR-like"/>
    <property type="match status" value="1"/>
</dbReference>
<evidence type="ECO:0000256" key="2">
    <source>
        <dbReference type="ARBA" id="ARBA00022803"/>
    </source>
</evidence>
<dbReference type="PROSITE" id="PS50005">
    <property type="entry name" value="TPR"/>
    <property type="match status" value="2"/>
</dbReference>
<dbReference type="EMBL" id="AP023367">
    <property type="protein sequence ID" value="BCJ96156.1"/>
    <property type="molecule type" value="Genomic_DNA"/>
</dbReference>
<proteinExistence type="predicted"/>
<dbReference type="PANTHER" id="PTHR44858:SF1">
    <property type="entry name" value="UDP-N-ACETYLGLUCOSAMINE--PEPTIDE N-ACETYLGLUCOSAMINYLTRANSFERASE SPINDLY-RELATED"/>
    <property type="match status" value="1"/>
</dbReference>
<sequence length="458" mass="51854">MATKRNRCERCGEDLTIYKKMFLLSNKYYNEGLEKAKVRDLSGAILVLKKSLEYNKSNINARNLLGLVYYEMGETVSALSEWVISKHFKPTENDADDYVNAVQSNPTKLDTLNQTIKKYNAALVSAKQGNEDLAIIQLKKVTSLNPHFVKAWQLLALLYMKTGENEKAVKCLLKASKIDVSNTTTLRYLGELGHHSISGREESKSSKEVVRPTATEPALFQHSSYKEEKPNVWLFINLIIGVAFGILGAVFLVVPTVKSTYQGELKQKEIEYNEGINKYIQTNDSLEKEKTELESQITALQAKVEEYEGIEYDDTIYDGLMNTAELYIKELEKGNVTDIDYVAVADALTGVKEDKLEKQPAKELYASLKESVSLKASDILYNQGHSSYSSRKYDKALEQLLKAYEYNTDNVDAAYFLGRTYHQQNDIENAKKYYTIVKENFPDSNRASEASDRLAALE</sequence>
<name>A0A6S6R212_9FIRM</name>
<dbReference type="KEGG" id="acel:acsn021_37250"/>